<keyword evidence="1" id="KW-0433">Leucine-rich repeat</keyword>
<dbReference type="AlphaFoldDB" id="A0A8X6G350"/>
<evidence type="ECO:0000313" key="5">
    <source>
        <dbReference type="EMBL" id="GFQ94931.1"/>
    </source>
</evidence>
<accession>A0A8X6G350</accession>
<dbReference type="InterPro" id="IPR050541">
    <property type="entry name" value="LRR_TM_domain-containing"/>
</dbReference>
<evidence type="ECO:0000256" key="1">
    <source>
        <dbReference type="ARBA" id="ARBA00022614"/>
    </source>
</evidence>
<feature type="region of interest" description="Disordered" evidence="4">
    <location>
        <begin position="49"/>
        <end position="74"/>
    </location>
</feature>
<dbReference type="EMBL" id="BMAO01034229">
    <property type="protein sequence ID" value="GFQ94931.1"/>
    <property type="molecule type" value="Genomic_DNA"/>
</dbReference>
<organism evidence="5 6">
    <name type="scientific">Trichonephila clavata</name>
    <name type="common">Joro spider</name>
    <name type="synonym">Nephila clavata</name>
    <dbReference type="NCBI Taxonomy" id="2740835"/>
    <lineage>
        <taxon>Eukaryota</taxon>
        <taxon>Metazoa</taxon>
        <taxon>Ecdysozoa</taxon>
        <taxon>Arthropoda</taxon>
        <taxon>Chelicerata</taxon>
        <taxon>Arachnida</taxon>
        <taxon>Araneae</taxon>
        <taxon>Araneomorphae</taxon>
        <taxon>Entelegynae</taxon>
        <taxon>Araneoidea</taxon>
        <taxon>Nephilidae</taxon>
        <taxon>Trichonephila</taxon>
    </lineage>
</organism>
<dbReference type="SUPFAM" id="SSF52058">
    <property type="entry name" value="L domain-like"/>
    <property type="match status" value="1"/>
</dbReference>
<dbReference type="PANTHER" id="PTHR24369">
    <property type="entry name" value="ANTIGEN BSP, PUTATIVE-RELATED"/>
    <property type="match status" value="1"/>
</dbReference>
<reference evidence="5" key="1">
    <citation type="submission" date="2020-07" db="EMBL/GenBank/DDBJ databases">
        <title>Multicomponent nature underlies the extraordinary mechanical properties of spider dragline silk.</title>
        <authorList>
            <person name="Kono N."/>
            <person name="Nakamura H."/>
            <person name="Mori M."/>
            <person name="Yoshida Y."/>
            <person name="Ohtoshi R."/>
            <person name="Malay A.D."/>
            <person name="Moran D.A.P."/>
            <person name="Tomita M."/>
            <person name="Numata K."/>
            <person name="Arakawa K."/>
        </authorList>
    </citation>
    <scope>NUCLEOTIDE SEQUENCE</scope>
</reference>
<keyword evidence="2" id="KW-0732">Signal</keyword>
<dbReference type="OrthoDB" id="9985976at2759"/>
<dbReference type="SMART" id="SM00369">
    <property type="entry name" value="LRR_TYP"/>
    <property type="match status" value="3"/>
</dbReference>
<dbReference type="PANTHER" id="PTHR24369:SF210">
    <property type="entry name" value="CHAOPTIN-RELATED"/>
    <property type="match status" value="1"/>
</dbReference>
<dbReference type="InterPro" id="IPR003591">
    <property type="entry name" value="Leu-rich_rpt_typical-subtyp"/>
</dbReference>
<name>A0A8X6G350_TRICU</name>
<keyword evidence="6" id="KW-1185">Reference proteome</keyword>
<evidence type="ECO:0000256" key="2">
    <source>
        <dbReference type="ARBA" id="ARBA00022729"/>
    </source>
</evidence>
<proteinExistence type="predicted"/>
<sequence length="543" mass="61962">MQCNLTMWLLTTSRIVTDPTAEQFVSGNREVRLSIRILRHKSLDAKSGFGGRRKNLEKTNDVSQNGDRGREIGGPKISASEVPNICLPIHQSLHLSIVDPRPQAIHSREAPSLFFLLFRTFLFVSFRSLTEGRLLFDYPGLPPVALQSISGRQMKEPLETIRRQIVDQRQSCPLDEWTTNWPTCVAKRNHTKPFTEERLLGIPITIIRYSAMKDSCLFLLLLIGVTVAWTQCPPESSGSQCQCSYGNFYEGKGTKVECRSVTNPQSLYKEVQRFRGYGIDFLKLIQVQLPFLPAGLFSGTSVKTIYIEDSTLDNLYSIKNATPSPFEGLEDSLEEIYVQSTEDPSKWYWPELKNLKNLKKFEIVQSPIDFIGHIFAEIGGGSLESITATYSRVYRIHPQAFPELTNLKEANFAGNMLPYLVRTMFPNPASKLEKLNFRDNQLFMLPEDMFSNMPALRFLDLSENRFKTFEEVVLTPIWNQLEFFFIKDNPFSCGCSLLPLKEKLISGRLPKHEDLDDVKCSNHGDFKKTKLKDINNNALQCKQ</sequence>
<dbReference type="Proteomes" id="UP000887116">
    <property type="component" value="Unassembled WGS sequence"/>
</dbReference>
<gene>
    <name evidence="5" type="primary">NCL1_34272</name>
    <name evidence="5" type="ORF">TNCT_700791</name>
</gene>
<protein>
    <submittedName>
        <fullName evidence="5">Uncharacterized protein</fullName>
    </submittedName>
</protein>
<keyword evidence="3" id="KW-0677">Repeat</keyword>
<dbReference type="InterPro" id="IPR001611">
    <property type="entry name" value="Leu-rich_rpt"/>
</dbReference>
<dbReference type="GO" id="GO:0005886">
    <property type="term" value="C:plasma membrane"/>
    <property type="evidence" value="ECO:0007669"/>
    <property type="project" value="TreeGrafter"/>
</dbReference>
<dbReference type="Gene3D" id="3.80.10.10">
    <property type="entry name" value="Ribonuclease Inhibitor"/>
    <property type="match status" value="1"/>
</dbReference>
<dbReference type="InterPro" id="IPR032675">
    <property type="entry name" value="LRR_dom_sf"/>
</dbReference>
<dbReference type="Pfam" id="PF13855">
    <property type="entry name" value="LRR_8"/>
    <property type="match status" value="1"/>
</dbReference>
<evidence type="ECO:0000256" key="4">
    <source>
        <dbReference type="SAM" id="MobiDB-lite"/>
    </source>
</evidence>
<evidence type="ECO:0000256" key="3">
    <source>
        <dbReference type="ARBA" id="ARBA00022737"/>
    </source>
</evidence>
<evidence type="ECO:0000313" key="6">
    <source>
        <dbReference type="Proteomes" id="UP000887116"/>
    </source>
</evidence>
<comment type="caution">
    <text evidence="5">The sequence shown here is derived from an EMBL/GenBank/DDBJ whole genome shotgun (WGS) entry which is preliminary data.</text>
</comment>